<dbReference type="PANTHER" id="PTHR38441">
    <property type="entry name" value="INTEGRAL MEMBRANE PROTEIN-RELATED"/>
    <property type="match status" value="1"/>
</dbReference>
<evidence type="ECO:0000313" key="3">
    <source>
        <dbReference type="EMBL" id="RNB85110.1"/>
    </source>
</evidence>
<feature type="region of interest" description="Disordered" evidence="1">
    <location>
        <begin position="1"/>
        <end position="21"/>
    </location>
</feature>
<protein>
    <submittedName>
        <fullName evidence="3">DUF485 domain-containing protein</fullName>
    </submittedName>
</protein>
<gene>
    <name evidence="3" type="ORF">EDM56_19575</name>
</gene>
<keyword evidence="2" id="KW-0812">Transmembrane</keyword>
<organism evidence="3 4">
    <name type="scientific">Brevibacillus fluminis</name>
    <dbReference type="NCBI Taxonomy" id="511487"/>
    <lineage>
        <taxon>Bacteria</taxon>
        <taxon>Bacillati</taxon>
        <taxon>Bacillota</taxon>
        <taxon>Bacilli</taxon>
        <taxon>Bacillales</taxon>
        <taxon>Paenibacillaceae</taxon>
        <taxon>Brevibacillus</taxon>
    </lineage>
</organism>
<keyword evidence="4" id="KW-1185">Reference proteome</keyword>
<accession>A0A3M8DAE2</accession>
<comment type="caution">
    <text evidence="3">The sequence shown here is derived from an EMBL/GenBank/DDBJ whole genome shotgun (WGS) entry which is preliminary data.</text>
</comment>
<feature type="compositionally biased region" description="Low complexity" evidence="1">
    <location>
        <begin position="1"/>
        <end position="15"/>
    </location>
</feature>
<name>A0A3M8DAE2_9BACL</name>
<feature type="transmembrane region" description="Helical" evidence="2">
    <location>
        <begin position="41"/>
        <end position="62"/>
    </location>
</feature>
<keyword evidence="2" id="KW-0472">Membrane</keyword>
<sequence>MAQSTAGKQSQQKGSSEQKDRYTAIVQSQEFKRLLAAKKAFIIPLTLFFFIFYFALPLMTAYSKVLNTPFYGSITWAWVFAFAQFIMTWALCMIYTRKAGKFDQMVNEIKQKWAKGGDSK</sequence>
<dbReference type="Proteomes" id="UP000271031">
    <property type="component" value="Unassembled WGS sequence"/>
</dbReference>
<reference evidence="3 4" key="1">
    <citation type="submission" date="2018-10" db="EMBL/GenBank/DDBJ databases">
        <title>Phylogenomics of Brevibacillus.</title>
        <authorList>
            <person name="Dunlap C."/>
        </authorList>
    </citation>
    <scope>NUCLEOTIDE SEQUENCE [LARGE SCALE GENOMIC DNA]</scope>
    <source>
        <strain evidence="3 4">JCM 15716</strain>
    </source>
</reference>
<dbReference type="InterPro" id="IPR007436">
    <property type="entry name" value="DUF485"/>
</dbReference>
<dbReference type="AlphaFoldDB" id="A0A3M8DAE2"/>
<dbReference type="EMBL" id="RHHQ01000015">
    <property type="protein sequence ID" value="RNB85110.1"/>
    <property type="molecule type" value="Genomic_DNA"/>
</dbReference>
<evidence type="ECO:0000313" key="4">
    <source>
        <dbReference type="Proteomes" id="UP000271031"/>
    </source>
</evidence>
<evidence type="ECO:0000256" key="1">
    <source>
        <dbReference type="SAM" id="MobiDB-lite"/>
    </source>
</evidence>
<dbReference type="RefSeq" id="WP_122919595.1">
    <property type="nucleotide sequence ID" value="NZ_RHHQ01000015.1"/>
</dbReference>
<evidence type="ECO:0000256" key="2">
    <source>
        <dbReference type="SAM" id="Phobius"/>
    </source>
</evidence>
<dbReference type="OrthoDB" id="2886991at2"/>
<dbReference type="PANTHER" id="PTHR38441:SF1">
    <property type="entry name" value="MEMBRANE PROTEIN"/>
    <property type="match status" value="1"/>
</dbReference>
<dbReference type="Pfam" id="PF04341">
    <property type="entry name" value="DUF485"/>
    <property type="match status" value="1"/>
</dbReference>
<proteinExistence type="predicted"/>
<keyword evidence="2" id="KW-1133">Transmembrane helix</keyword>
<feature type="transmembrane region" description="Helical" evidence="2">
    <location>
        <begin position="74"/>
        <end position="95"/>
    </location>
</feature>